<feature type="compositionally biased region" description="Polar residues" evidence="1">
    <location>
        <begin position="13"/>
        <end position="25"/>
    </location>
</feature>
<reference evidence="2 3" key="1">
    <citation type="submission" date="2018-06" db="EMBL/GenBank/DDBJ databases">
        <authorList>
            <consortium name="Pathogen Informatics"/>
            <person name="Doyle S."/>
        </authorList>
    </citation>
    <scope>NUCLEOTIDE SEQUENCE [LARGE SCALE GENOMIC DNA]</scope>
    <source>
        <strain evidence="2 3">NCTC12120</strain>
    </source>
</reference>
<dbReference type="AlphaFoldDB" id="A0A2X3IZK0"/>
<proteinExistence type="predicted"/>
<gene>
    <name evidence="2" type="ORF">NCTC12120_05190</name>
</gene>
<evidence type="ECO:0000313" key="3">
    <source>
        <dbReference type="Proteomes" id="UP000251197"/>
    </source>
</evidence>
<feature type="region of interest" description="Disordered" evidence="1">
    <location>
        <begin position="1"/>
        <end position="25"/>
    </location>
</feature>
<accession>A0A2X3IZK0</accession>
<evidence type="ECO:0000313" key="2">
    <source>
        <dbReference type="EMBL" id="SQC92007.1"/>
    </source>
</evidence>
<organism evidence="2 3">
    <name type="scientific">Cedecea neteri</name>
    <dbReference type="NCBI Taxonomy" id="158822"/>
    <lineage>
        <taxon>Bacteria</taxon>
        <taxon>Pseudomonadati</taxon>
        <taxon>Pseudomonadota</taxon>
        <taxon>Gammaproteobacteria</taxon>
        <taxon>Enterobacterales</taxon>
        <taxon>Enterobacteriaceae</taxon>
        <taxon>Cedecea</taxon>
    </lineage>
</organism>
<name>A0A2X3IZK0_9ENTR</name>
<dbReference type="EMBL" id="UAVU01000009">
    <property type="protein sequence ID" value="SQC92007.1"/>
    <property type="molecule type" value="Genomic_DNA"/>
</dbReference>
<protein>
    <submittedName>
        <fullName evidence="2">Uncharacterized protein</fullName>
    </submittedName>
</protein>
<evidence type="ECO:0000256" key="1">
    <source>
        <dbReference type="SAM" id="MobiDB-lite"/>
    </source>
</evidence>
<sequence length="52" mass="5800">MPTRALARKSGLDSKNVTVSKSETVNRAQEPRTLMPLAHHIRLLNDLIFSGQ</sequence>
<dbReference type="Proteomes" id="UP000251197">
    <property type="component" value="Unassembled WGS sequence"/>
</dbReference>